<sequence>MNKCIYLDNAATTFPKPEAVYKKMDLVNRTLAVNAGRGSYKLAREATELIDNTKSKLLELINAKRNAYIAFTPSVTIALNQILQGIKYSNSSVVYVSPFEHNAVARTLNLLKKRHGFKLIELPLQSESLEMDLDKMKYMFSKDNPSCVCVTAVSNVTGYILPVKNIFKEAKKYQAITVLDAAQAMGLIPIDFKELEADFIAFAGHKTMYGPFGIGGVIMNKNATLDEVIVGGTGSDSLNLDMPQPYPGKLESASKNIVAVAGLNAALDEIDIDKSFKYEKELTNYLIDKLDKVLEVKLYLPKDRSKHISIVSFTVDRMSSENVGIILDEDFNIAVRTGYHCAPYIHKYLKDKSSLGTVRVGLGRFNNKSDIDEFIKAVNDIIAG</sequence>
<dbReference type="PANTHER" id="PTHR43586:SF4">
    <property type="entry name" value="ISOPENICILLIN N EPIMERASE"/>
    <property type="match status" value="1"/>
</dbReference>
<dbReference type="EMBL" id="LROS01000010">
    <property type="protein sequence ID" value="OBR95142.1"/>
    <property type="molecule type" value="Genomic_DNA"/>
</dbReference>
<proteinExistence type="predicted"/>
<dbReference type="Proteomes" id="UP000093954">
    <property type="component" value="Unassembled WGS sequence"/>
</dbReference>
<reference evidence="2 3" key="1">
    <citation type="journal article" date="2012" name="Front. Microbiol.">
        <title>Draft Genome Sequence of the Virulent Strain 01-B526 of the Fish Pathogen Aeromonas salmonicida.</title>
        <authorList>
            <person name="Charette S.J."/>
            <person name="Brochu F."/>
            <person name="Boyle B."/>
            <person name="Filion G."/>
            <person name="Tanaka K.H."/>
            <person name="Derome N."/>
        </authorList>
    </citation>
    <scope>NUCLEOTIDE SEQUENCE [LARGE SCALE GENOMIC DNA]</scope>
    <source>
        <strain evidence="2 3">P11</strain>
    </source>
</reference>
<dbReference type="AlphaFoldDB" id="A0A1A6AYL9"/>
<evidence type="ECO:0000313" key="3">
    <source>
        <dbReference type="Proteomes" id="UP000093954"/>
    </source>
</evidence>
<dbReference type="Gene3D" id="3.90.1150.10">
    <property type="entry name" value="Aspartate Aminotransferase, domain 1"/>
    <property type="match status" value="1"/>
</dbReference>
<dbReference type="Gene3D" id="3.40.640.10">
    <property type="entry name" value="Type I PLP-dependent aspartate aminotransferase-like (Major domain)"/>
    <property type="match status" value="1"/>
</dbReference>
<comment type="caution">
    <text evidence="2">The sequence shown here is derived from an EMBL/GenBank/DDBJ whole genome shotgun (WGS) entry which is preliminary data.</text>
</comment>
<name>A0A1A6AYL9_9CLOT</name>
<dbReference type="InterPro" id="IPR015421">
    <property type="entry name" value="PyrdxlP-dep_Trfase_major"/>
</dbReference>
<dbReference type="InterPro" id="IPR015424">
    <property type="entry name" value="PyrdxlP-dep_Trfase"/>
</dbReference>
<accession>A0A1A6AYL9</accession>
<dbReference type="EC" id="2.8.1.7" evidence="2"/>
<gene>
    <name evidence="2" type="primary">sufS_1</name>
    <name evidence="2" type="ORF">CLRAG_09800</name>
</gene>
<dbReference type="RefSeq" id="WP_065077350.1">
    <property type="nucleotide sequence ID" value="NZ_LROS01000010.1"/>
</dbReference>
<dbReference type="InterPro" id="IPR015422">
    <property type="entry name" value="PyrdxlP-dep_Trfase_small"/>
</dbReference>
<dbReference type="SUPFAM" id="SSF53383">
    <property type="entry name" value="PLP-dependent transferases"/>
    <property type="match status" value="1"/>
</dbReference>
<dbReference type="GO" id="GO:0031071">
    <property type="term" value="F:cysteine desulfurase activity"/>
    <property type="evidence" value="ECO:0007669"/>
    <property type="project" value="UniProtKB-EC"/>
</dbReference>
<dbReference type="PATRIC" id="fig|1353534.3.peg.997"/>
<protein>
    <submittedName>
        <fullName evidence="2">Cysteine desulfurase SufS</fullName>
        <ecNumber evidence="2">2.8.1.7</ecNumber>
    </submittedName>
</protein>
<dbReference type="Pfam" id="PF00266">
    <property type="entry name" value="Aminotran_5"/>
    <property type="match status" value="1"/>
</dbReference>
<keyword evidence="3" id="KW-1185">Reference proteome</keyword>
<evidence type="ECO:0000313" key="2">
    <source>
        <dbReference type="EMBL" id="OBR95142.1"/>
    </source>
</evidence>
<feature type="domain" description="Aminotransferase class V" evidence="1">
    <location>
        <begin position="5"/>
        <end position="374"/>
    </location>
</feature>
<dbReference type="InterPro" id="IPR000192">
    <property type="entry name" value="Aminotrans_V_dom"/>
</dbReference>
<evidence type="ECO:0000259" key="1">
    <source>
        <dbReference type="Pfam" id="PF00266"/>
    </source>
</evidence>
<keyword evidence="2" id="KW-0808">Transferase</keyword>
<organism evidence="2 3">
    <name type="scientific">Clostridium ragsdalei P11</name>
    <dbReference type="NCBI Taxonomy" id="1353534"/>
    <lineage>
        <taxon>Bacteria</taxon>
        <taxon>Bacillati</taxon>
        <taxon>Bacillota</taxon>
        <taxon>Clostridia</taxon>
        <taxon>Eubacteriales</taxon>
        <taxon>Clostridiaceae</taxon>
        <taxon>Clostridium</taxon>
    </lineage>
</organism>
<dbReference type="PANTHER" id="PTHR43586">
    <property type="entry name" value="CYSTEINE DESULFURASE"/>
    <property type="match status" value="1"/>
</dbReference>